<name>A0A4Z0YG51_9PEZI</name>
<comment type="caution">
    <text evidence="1">The sequence shown here is derived from an EMBL/GenBank/DDBJ whole genome shotgun (WGS) entry which is preliminary data.</text>
</comment>
<dbReference type="EMBL" id="SKBN01000424">
    <property type="protein sequence ID" value="TGJ78255.1"/>
    <property type="molecule type" value="Genomic_DNA"/>
</dbReference>
<dbReference type="AlphaFoldDB" id="A0A4Z0YG51"/>
<proteinExistence type="predicted"/>
<evidence type="ECO:0000313" key="1">
    <source>
        <dbReference type="EMBL" id="TGJ78255.1"/>
    </source>
</evidence>
<dbReference type="Proteomes" id="UP000297716">
    <property type="component" value="Unassembled WGS sequence"/>
</dbReference>
<evidence type="ECO:0000313" key="2">
    <source>
        <dbReference type="Proteomes" id="UP000297716"/>
    </source>
</evidence>
<accession>A0A4Z0YG51</accession>
<sequence>MMQKALLSGIRLIEGLKFADNDKFRSPTEVFKAFISHTSSDIPAELILIRFSALLITLLGKCNDYSDVYKRVRDKRAYFALVQSSWNSQHLLRVDDIEDVVLLVTKARSRYPRNPDPNIKPHESVIKPLDELIKSMDKVYETRVPRRPNNLNPPKIIHFPKSHKRMWPPRHFKPLDIAVLGEQTVRENMYGIDHRFTAEEEIKPEYPNDQSDPIAIRLYLSWLALTTQTATSRVSLFLVPVAFINHTQRQDWYQTTDFKSRYYATIDEFMAYAWNEIGNSEDDSKDHVLALATPWFFNFKEVESLAEYLTAKLNKPVSISTAWKQLCFRAGIVLCLSKSTWHRARGWSYRLLIFRPGLPTYPQAAEPTWRRNKQSVWIAETISQIQALFTLTDTLSGGCAKRHELPCPSRGVAADSVEASAEFITEIMEDVNCLPISEGEFADRCFASHAGIAQQLALTR</sequence>
<organism evidence="1 2">
    <name type="scientific">Xylaria hypoxylon</name>
    <dbReference type="NCBI Taxonomy" id="37992"/>
    <lineage>
        <taxon>Eukaryota</taxon>
        <taxon>Fungi</taxon>
        <taxon>Dikarya</taxon>
        <taxon>Ascomycota</taxon>
        <taxon>Pezizomycotina</taxon>
        <taxon>Sordariomycetes</taxon>
        <taxon>Xylariomycetidae</taxon>
        <taxon>Xylariales</taxon>
        <taxon>Xylariaceae</taxon>
        <taxon>Xylaria</taxon>
    </lineage>
</organism>
<dbReference type="OrthoDB" id="4839021at2759"/>
<protein>
    <submittedName>
        <fullName evidence="1">Uncharacterized protein</fullName>
    </submittedName>
</protein>
<reference evidence="1 2" key="1">
    <citation type="submission" date="2019-03" db="EMBL/GenBank/DDBJ databases">
        <title>Draft genome sequence of Xylaria hypoxylon DSM 108379, a ubiquitous saprotrophic-parasitic fungi on hardwood.</title>
        <authorList>
            <person name="Buettner E."/>
            <person name="Leonhardt S."/>
            <person name="Gebauer A.M."/>
            <person name="Liers C."/>
            <person name="Hofrichter M."/>
            <person name="Kellner H."/>
        </authorList>
    </citation>
    <scope>NUCLEOTIDE SEQUENCE [LARGE SCALE GENOMIC DNA]</scope>
    <source>
        <strain evidence="1 2">DSM 108379</strain>
    </source>
</reference>
<gene>
    <name evidence="1" type="ORF">E0Z10_g10507</name>
</gene>
<dbReference type="STRING" id="37992.A0A4Z0YG51"/>
<keyword evidence="2" id="KW-1185">Reference proteome</keyword>